<dbReference type="GO" id="GO:0003700">
    <property type="term" value="F:DNA-binding transcription factor activity"/>
    <property type="evidence" value="ECO:0007669"/>
    <property type="project" value="InterPro"/>
</dbReference>
<evidence type="ECO:0000313" key="3">
    <source>
        <dbReference type="Proteomes" id="UP000001017"/>
    </source>
</evidence>
<dbReference type="AlphaFoldDB" id="Q978Z0"/>
<keyword evidence="3" id="KW-1185">Reference proteome</keyword>
<dbReference type="InterPro" id="IPR036390">
    <property type="entry name" value="WH_DNA-bd_sf"/>
</dbReference>
<reference evidence="2 3" key="1">
    <citation type="journal article" date="1999" name="Proc. Jpn. Acad.">
        <title>Determination of the complete genomic DNA sequence of Thermoplasma volvanium GSS1.</title>
        <authorList>
            <person name="Kawashima T."/>
            <person name="Yamamoto Y."/>
            <person name="Aramaki H."/>
            <person name="Nunoshiba T."/>
            <person name="Kawamoto T."/>
            <person name="Watanabe K."/>
            <person name="Yamazaki M."/>
            <person name="Kanehori K."/>
            <person name="Amano N."/>
            <person name="Ohya Y."/>
            <person name="Makino K."/>
            <person name="Suzuki M."/>
        </authorList>
    </citation>
    <scope>NUCLEOTIDE SEQUENCE [LARGE SCALE GENOMIC DNA]</scope>
    <source>
        <strain evidence="3">ATCC 51530 / DSM 4299 / JCM 9571 / NBRC 15438 / GSS1</strain>
    </source>
</reference>
<dbReference type="Proteomes" id="UP000001017">
    <property type="component" value="Chromosome"/>
</dbReference>
<dbReference type="DNASU" id="1441391"/>
<dbReference type="InterPro" id="IPR011991">
    <property type="entry name" value="ArsR-like_HTH"/>
</dbReference>
<dbReference type="HOGENOM" id="CLU_153620_2_1_2"/>
<dbReference type="Gene3D" id="1.10.10.10">
    <property type="entry name" value="Winged helix-like DNA-binding domain superfamily/Winged helix DNA-binding domain"/>
    <property type="match status" value="1"/>
</dbReference>
<evidence type="ECO:0000259" key="1">
    <source>
        <dbReference type="Pfam" id="PF01022"/>
    </source>
</evidence>
<dbReference type="InterPro" id="IPR036388">
    <property type="entry name" value="WH-like_DNA-bd_sf"/>
</dbReference>
<dbReference type="SUPFAM" id="SSF46785">
    <property type="entry name" value="Winged helix' DNA-binding domain"/>
    <property type="match status" value="1"/>
</dbReference>
<gene>
    <name evidence="2" type="ORF">TVG1314741</name>
</gene>
<dbReference type="PANTHER" id="PTHR38600">
    <property type="entry name" value="TRANSCRIPTIONAL REGULATORY PROTEIN"/>
    <property type="match status" value="1"/>
</dbReference>
<dbReference type="PaxDb" id="273116-14325513"/>
<dbReference type="eggNOG" id="arCOG00731">
    <property type="taxonomic scope" value="Archaea"/>
</dbReference>
<reference evidence="2 3" key="2">
    <citation type="journal article" date="2000" name="Proc. Natl. Acad. Sci. U.S.A.">
        <title>Archaeal adaptation to higher temperatures revealed by genomic sequence of Thermoplasma volcanium.</title>
        <authorList>
            <person name="Kawashima T."/>
            <person name="Amano N."/>
            <person name="Koike H."/>
            <person name="Makino S."/>
            <person name="Higuchi S."/>
            <person name="Kawashima-Ohya Y."/>
            <person name="Watanabe K."/>
            <person name="Yamazaki M."/>
            <person name="Kanehori K."/>
            <person name="Kawamoto T."/>
            <person name="Nunoshiba T."/>
            <person name="Yamamoto Y."/>
            <person name="Aramaki H."/>
            <person name="Makino K."/>
            <person name="Suzuki M."/>
        </authorList>
    </citation>
    <scope>NUCLEOTIDE SEQUENCE [LARGE SCALE GENOMIC DNA]</scope>
    <source>
        <strain evidence="3">ATCC 51530 / DSM 4299 / JCM 9571 / NBRC 15438 / GSS1</strain>
    </source>
</reference>
<dbReference type="KEGG" id="tvo:TVG1314741"/>
<dbReference type="Pfam" id="PF01022">
    <property type="entry name" value="HTH_5"/>
    <property type="match status" value="1"/>
</dbReference>
<name>Q978Z0_THEVO</name>
<organism evidence="2 3">
    <name type="scientific">Thermoplasma volcanium (strain ATCC 51530 / DSM 4299 / JCM 9571 / NBRC 15438 / GSS1)</name>
    <dbReference type="NCBI Taxonomy" id="273116"/>
    <lineage>
        <taxon>Archaea</taxon>
        <taxon>Methanobacteriati</taxon>
        <taxon>Thermoplasmatota</taxon>
        <taxon>Thermoplasmata</taxon>
        <taxon>Thermoplasmatales</taxon>
        <taxon>Thermoplasmataceae</taxon>
        <taxon>Thermoplasma</taxon>
    </lineage>
</organism>
<dbReference type="EMBL" id="BA000011">
    <property type="protein sequence ID" value="BAB60416.1"/>
    <property type="molecule type" value="Genomic_DNA"/>
</dbReference>
<proteinExistence type="predicted"/>
<protein>
    <recommendedName>
        <fullName evidence="1">HTH arsR-type domain-containing protein</fullName>
    </recommendedName>
</protein>
<dbReference type="PANTHER" id="PTHR38600:SF1">
    <property type="entry name" value="TRANSCRIPTIONAL REGULATORY PROTEIN"/>
    <property type="match status" value="1"/>
</dbReference>
<dbReference type="STRING" id="273116.gene:9382080"/>
<sequence length="124" mass="14951">MCKELYQRISKIYNCFLYIMPLVDSDYSGEYKRLIWWLFYATRGGDMRRKIIDLIRNNPSNQHQISRVLGVNYRTVEHHLHILEQNNIVYGMGDKYGRTFFISQSFLDKLPIYDEFKNKVEKNS</sequence>
<dbReference type="PhylomeDB" id="Q978Z0"/>
<evidence type="ECO:0000313" key="2">
    <source>
        <dbReference type="EMBL" id="BAB60416.1"/>
    </source>
</evidence>
<accession>Q978Z0</accession>
<feature type="domain" description="HTH arsR-type" evidence="1">
    <location>
        <begin position="48"/>
        <end position="89"/>
    </location>
</feature>
<dbReference type="CDD" id="cd00090">
    <property type="entry name" value="HTH_ARSR"/>
    <property type="match status" value="1"/>
</dbReference>
<dbReference type="InterPro" id="IPR001845">
    <property type="entry name" value="HTH_ArsR_DNA-bd_dom"/>
</dbReference>